<dbReference type="AlphaFoldDB" id="A0A2A5JAB4"/>
<dbReference type="PANTHER" id="PTHR35010">
    <property type="entry name" value="BLL4672 PROTEIN-RELATED"/>
    <property type="match status" value="1"/>
</dbReference>
<dbReference type="RefSeq" id="WP_099697614.1">
    <property type="nucleotide sequence ID" value="NZ_NOVD01000008.1"/>
</dbReference>
<proteinExistence type="predicted"/>
<dbReference type="Pfam" id="PF01381">
    <property type="entry name" value="HTH_3"/>
    <property type="match status" value="1"/>
</dbReference>
<feature type="domain" description="HTH cro/C1-type" evidence="1">
    <location>
        <begin position="12"/>
        <end position="66"/>
    </location>
</feature>
<dbReference type="Gene3D" id="3.30.450.180">
    <property type="match status" value="1"/>
</dbReference>
<dbReference type="Pfam" id="PF17765">
    <property type="entry name" value="MLTR_LBD"/>
    <property type="match status" value="1"/>
</dbReference>
<name>A0A2A5JAB4_RHOSG</name>
<comment type="caution">
    <text evidence="2">The sequence shown here is derived from an EMBL/GenBank/DDBJ whole genome shotgun (WGS) entry which is preliminary data.</text>
</comment>
<dbReference type="InterPro" id="IPR041413">
    <property type="entry name" value="MLTR_LBD"/>
</dbReference>
<reference evidence="2 3" key="1">
    <citation type="submission" date="2017-07" db="EMBL/GenBank/DDBJ databases">
        <title>Draft sequence of Rhodococcus enclensis 23b-28.</title>
        <authorList>
            <person name="Besaury L."/>
            <person name="Sancelme M."/>
            <person name="Amato P."/>
            <person name="Lallement A."/>
            <person name="Delort A.-M."/>
        </authorList>
    </citation>
    <scope>NUCLEOTIDE SEQUENCE [LARGE SCALE GENOMIC DNA]</scope>
    <source>
        <strain evidence="2 3">23b-28</strain>
    </source>
</reference>
<dbReference type="EMBL" id="NOVD01000008">
    <property type="protein sequence ID" value="PCK26534.1"/>
    <property type="molecule type" value="Genomic_DNA"/>
</dbReference>
<dbReference type="SMART" id="SM00530">
    <property type="entry name" value="HTH_XRE"/>
    <property type="match status" value="1"/>
</dbReference>
<dbReference type="InterPro" id="IPR010982">
    <property type="entry name" value="Lambda_DNA-bd_dom_sf"/>
</dbReference>
<dbReference type="PANTHER" id="PTHR35010:SF4">
    <property type="entry name" value="BLL5781 PROTEIN"/>
    <property type="match status" value="1"/>
</dbReference>
<dbReference type="Proteomes" id="UP000230886">
    <property type="component" value="Unassembled WGS sequence"/>
</dbReference>
<evidence type="ECO:0000313" key="2">
    <source>
        <dbReference type="EMBL" id="PCK26534.1"/>
    </source>
</evidence>
<dbReference type="CDD" id="cd00093">
    <property type="entry name" value="HTH_XRE"/>
    <property type="match status" value="1"/>
</dbReference>
<dbReference type="SUPFAM" id="SSF47413">
    <property type="entry name" value="lambda repressor-like DNA-binding domains"/>
    <property type="match status" value="1"/>
</dbReference>
<dbReference type="Gene3D" id="1.10.260.40">
    <property type="entry name" value="lambda repressor-like DNA-binding domains"/>
    <property type="match status" value="1"/>
</dbReference>
<organism evidence="2 3">
    <name type="scientific">Rhodococcus qingshengii</name>
    <dbReference type="NCBI Taxonomy" id="334542"/>
    <lineage>
        <taxon>Bacteria</taxon>
        <taxon>Bacillati</taxon>
        <taxon>Actinomycetota</taxon>
        <taxon>Actinomycetes</taxon>
        <taxon>Mycobacteriales</taxon>
        <taxon>Nocardiaceae</taxon>
        <taxon>Rhodococcus</taxon>
        <taxon>Rhodococcus erythropolis group</taxon>
    </lineage>
</organism>
<accession>A0A2A5JAB4</accession>
<dbReference type="GO" id="GO:0003677">
    <property type="term" value="F:DNA binding"/>
    <property type="evidence" value="ECO:0007669"/>
    <property type="project" value="InterPro"/>
</dbReference>
<sequence>MTFETMDVGTELKRWRERRRLTQLSLSAAAGVSTRHLSFIETGRSKPSRDMILHLSECLDVPLRQQNTLLLASGHAPEYSQKSLAEAPMSAVSEAIDRIIEAHDPYPAVVVDQQWEMVAGNRAVGILTEGAAAFLLEPPVNVLRLSLHPEGMAPRIVNLAQWRAHLLARLAREVEVSADEQLSSLLDELRTYPSGGEWHDDRANSLLVPLRVRAGDTELAMFSTTTVFGTPRDVTLAEIAIESFYPSDMQTADYFRSAAQVTETSCRT</sequence>
<evidence type="ECO:0000259" key="1">
    <source>
        <dbReference type="PROSITE" id="PS50943"/>
    </source>
</evidence>
<dbReference type="PROSITE" id="PS50943">
    <property type="entry name" value="HTH_CROC1"/>
    <property type="match status" value="1"/>
</dbReference>
<gene>
    <name evidence="2" type="ORF">CHR55_14170</name>
</gene>
<dbReference type="InterPro" id="IPR001387">
    <property type="entry name" value="Cro/C1-type_HTH"/>
</dbReference>
<protein>
    <submittedName>
        <fullName evidence="2">Transcriptional regulator</fullName>
    </submittedName>
</protein>
<evidence type="ECO:0000313" key="3">
    <source>
        <dbReference type="Proteomes" id="UP000230886"/>
    </source>
</evidence>